<evidence type="ECO:0000256" key="1">
    <source>
        <dbReference type="SAM" id="SignalP"/>
    </source>
</evidence>
<proteinExistence type="predicted"/>
<organism evidence="2 3">
    <name type="scientific">Pseudotabrizicola algicola</name>
    <dbReference type="NCBI Taxonomy" id="2709381"/>
    <lineage>
        <taxon>Bacteria</taxon>
        <taxon>Pseudomonadati</taxon>
        <taxon>Pseudomonadota</taxon>
        <taxon>Alphaproteobacteria</taxon>
        <taxon>Rhodobacterales</taxon>
        <taxon>Paracoccaceae</taxon>
        <taxon>Pseudotabrizicola</taxon>
    </lineage>
</organism>
<dbReference type="EMBL" id="JAAIKE010000001">
    <property type="protein sequence ID" value="NEX45220.1"/>
    <property type="molecule type" value="Genomic_DNA"/>
</dbReference>
<dbReference type="Proteomes" id="UP000481421">
    <property type="component" value="Unassembled WGS sequence"/>
</dbReference>
<dbReference type="AlphaFoldDB" id="A0A6B3RGX6"/>
<accession>A0A6B3RGX6</accession>
<gene>
    <name evidence="2" type="ORF">G3572_03310</name>
</gene>
<feature type="signal peptide" evidence="1">
    <location>
        <begin position="1"/>
        <end position="18"/>
    </location>
</feature>
<dbReference type="InterPro" id="IPR029045">
    <property type="entry name" value="ClpP/crotonase-like_dom_sf"/>
</dbReference>
<dbReference type="SUPFAM" id="SSF52096">
    <property type="entry name" value="ClpP/crotonase"/>
    <property type="match status" value="1"/>
</dbReference>
<protein>
    <submittedName>
        <fullName evidence="2">Uncharacterized protein</fullName>
    </submittedName>
</protein>
<evidence type="ECO:0000313" key="3">
    <source>
        <dbReference type="Proteomes" id="UP000481421"/>
    </source>
</evidence>
<dbReference type="RefSeq" id="WP_164609231.1">
    <property type="nucleotide sequence ID" value="NZ_JAAIKE010000001.1"/>
</dbReference>
<feature type="chain" id="PRO_5025621188" evidence="1">
    <location>
        <begin position="19"/>
        <end position="149"/>
    </location>
</feature>
<name>A0A6B3RGX6_9RHOB</name>
<comment type="caution">
    <text evidence="2">The sequence shown here is derived from an EMBL/GenBank/DDBJ whole genome shotgun (WGS) entry which is preliminary data.</text>
</comment>
<sequence length="149" mass="15945">MRVRIASLAVAFALVASAAVPQTIIENDPGGSLVDRLTALASLRQTGHRVEIVGWCASACTLYLGLPGACVRPSARLGFHGPQSQFYGVSLPPDDFEHWSRVMADHYPPQLRAWFMRDARNTTMGVVQITGAQAIQLGARQCLKGGGNG</sequence>
<keyword evidence="3" id="KW-1185">Reference proteome</keyword>
<evidence type="ECO:0000313" key="2">
    <source>
        <dbReference type="EMBL" id="NEX45220.1"/>
    </source>
</evidence>
<keyword evidence="1" id="KW-0732">Signal</keyword>
<reference evidence="2 3" key="1">
    <citation type="submission" date="2020-02" db="EMBL/GenBank/DDBJ databases">
        <title>Rhodobacter algicola sp. nov., isolated from microalga culture.</title>
        <authorList>
            <person name="Park C.-Y."/>
        </authorList>
    </citation>
    <scope>NUCLEOTIDE SEQUENCE [LARGE SCALE GENOMIC DNA]</scope>
    <source>
        <strain evidence="2 3">ETT8</strain>
    </source>
</reference>